<dbReference type="AlphaFoldDB" id="A0A166CUZ7"/>
<organism evidence="1 2">
    <name type="scientific">Sistotremastrum suecicum HHB10207 ss-3</name>
    <dbReference type="NCBI Taxonomy" id="1314776"/>
    <lineage>
        <taxon>Eukaryota</taxon>
        <taxon>Fungi</taxon>
        <taxon>Dikarya</taxon>
        <taxon>Basidiomycota</taxon>
        <taxon>Agaricomycotina</taxon>
        <taxon>Agaricomycetes</taxon>
        <taxon>Sistotremastrales</taxon>
        <taxon>Sistotremastraceae</taxon>
        <taxon>Sistotremastrum</taxon>
    </lineage>
</organism>
<proteinExistence type="predicted"/>
<dbReference type="Proteomes" id="UP000076798">
    <property type="component" value="Unassembled WGS sequence"/>
</dbReference>
<name>A0A166CUZ7_9AGAM</name>
<protein>
    <recommendedName>
        <fullName evidence="3">F-box domain-containing protein</fullName>
    </recommendedName>
</protein>
<dbReference type="EMBL" id="KV428075">
    <property type="protein sequence ID" value="KZT37843.1"/>
    <property type="molecule type" value="Genomic_DNA"/>
</dbReference>
<gene>
    <name evidence="1" type="ORF">SISSUDRAFT_1120046</name>
</gene>
<evidence type="ECO:0000313" key="2">
    <source>
        <dbReference type="Proteomes" id="UP000076798"/>
    </source>
</evidence>
<reference evidence="1 2" key="1">
    <citation type="journal article" date="2016" name="Mol. Biol. Evol.">
        <title>Comparative Genomics of Early-Diverging Mushroom-Forming Fungi Provides Insights into the Origins of Lignocellulose Decay Capabilities.</title>
        <authorList>
            <person name="Nagy L.G."/>
            <person name="Riley R."/>
            <person name="Tritt A."/>
            <person name="Adam C."/>
            <person name="Daum C."/>
            <person name="Floudas D."/>
            <person name="Sun H."/>
            <person name="Yadav J.S."/>
            <person name="Pangilinan J."/>
            <person name="Larsson K.H."/>
            <person name="Matsuura K."/>
            <person name="Barry K."/>
            <person name="Labutti K."/>
            <person name="Kuo R."/>
            <person name="Ohm R.A."/>
            <person name="Bhattacharya S.S."/>
            <person name="Shirouzu T."/>
            <person name="Yoshinaga Y."/>
            <person name="Martin F.M."/>
            <person name="Grigoriev I.V."/>
            <person name="Hibbett D.S."/>
        </authorList>
    </citation>
    <scope>NUCLEOTIDE SEQUENCE [LARGE SCALE GENOMIC DNA]</scope>
    <source>
        <strain evidence="1 2">HHB10207 ss-3</strain>
    </source>
</reference>
<accession>A0A166CUZ7</accession>
<sequence>MQFSDLPPELLIMIVDHYMLDPQTFATARQRLRHTLLLGIIDRGLRYFVLLEPRCRFLWSTIHLQWPPGVVDLYLRRSQGRPLSVSLNVGSSHALNSKIDRWSSFLFENMSMIASLDICIRNKQCSVGLAQSLDTPAPLLQSFTLSLGHNVELVKGFFSGFAPKLVSAHINTRQMFNLSCFPTIRVLKMQVDPYAHTPLLPTLAALSQLEELTLIGIRDPSRIDASEYLYIERYPFPQAFPPMQIWLPACRSLTLKNLETPFVHGFLSTIHLSHIQVLAIHETVVRGGYRDSFGWFPPTIAQPFPYIPLNPISPNFIRLILNPDSIYIQTDGTPSYTFSIDLRSLHSLSGDGVEDLQTQIADILLMLTGQLSVRPHELIIVNNAGRGRPERPMSALDEVHFEQLWHHVLPFYGTVETLRLGGNVTAVVEAVCNSQTPLLLPFLSEIEITEKPAICALDGTRLIELLELHRPGPSSSFA</sequence>
<keyword evidence="2" id="KW-1185">Reference proteome</keyword>
<evidence type="ECO:0008006" key="3">
    <source>
        <dbReference type="Google" id="ProtNLM"/>
    </source>
</evidence>
<evidence type="ECO:0000313" key="1">
    <source>
        <dbReference type="EMBL" id="KZT37843.1"/>
    </source>
</evidence>